<keyword evidence="3 5" id="KW-0479">Metal-binding</keyword>
<dbReference type="GO" id="GO:0046872">
    <property type="term" value="F:metal ion binding"/>
    <property type="evidence" value="ECO:0007669"/>
    <property type="project" value="UniProtKB-KW"/>
</dbReference>
<protein>
    <submittedName>
        <fullName evidence="6">Hemoglobin</fullName>
    </submittedName>
</protein>
<gene>
    <name evidence="6" type="ORF">SAMN05414137_10115</name>
</gene>
<dbReference type="CDD" id="cd14775">
    <property type="entry name" value="TrHb2_O-like"/>
    <property type="match status" value="1"/>
</dbReference>
<evidence type="ECO:0000256" key="3">
    <source>
        <dbReference type="ARBA" id="ARBA00022723"/>
    </source>
</evidence>
<proteinExistence type="predicted"/>
<dbReference type="InterPro" id="IPR009050">
    <property type="entry name" value="Globin-like_sf"/>
</dbReference>
<evidence type="ECO:0000256" key="4">
    <source>
        <dbReference type="ARBA" id="ARBA00023004"/>
    </source>
</evidence>
<accession>A0A1H7F092</accession>
<evidence type="ECO:0000256" key="2">
    <source>
        <dbReference type="ARBA" id="ARBA00022617"/>
    </source>
</evidence>
<name>A0A1H7F092_STRJI</name>
<evidence type="ECO:0000313" key="6">
    <source>
        <dbReference type="EMBL" id="SEK19438.1"/>
    </source>
</evidence>
<dbReference type="Pfam" id="PF01152">
    <property type="entry name" value="Bac_globin"/>
    <property type="match status" value="1"/>
</dbReference>
<dbReference type="GO" id="GO:0019825">
    <property type="term" value="F:oxygen binding"/>
    <property type="evidence" value="ECO:0007669"/>
    <property type="project" value="InterPro"/>
</dbReference>
<dbReference type="Proteomes" id="UP000183015">
    <property type="component" value="Unassembled WGS sequence"/>
</dbReference>
<feature type="binding site" description="distal binding residue" evidence="5">
    <location>
        <position position="51"/>
    </location>
    <ligand>
        <name>heme</name>
        <dbReference type="ChEBI" id="CHEBI:30413"/>
    </ligand>
    <ligandPart>
        <name>Fe</name>
        <dbReference type="ChEBI" id="CHEBI:18248"/>
    </ligandPart>
</feature>
<dbReference type="STRING" id="235985.SAMN05414137_10115"/>
<keyword evidence="2 5" id="KW-0349">Heme</keyword>
<dbReference type="InterPro" id="IPR001486">
    <property type="entry name" value="Hemoglobin_trunc"/>
</dbReference>
<dbReference type="AlphaFoldDB" id="A0A1H7F092"/>
<dbReference type="GO" id="GO:0020037">
    <property type="term" value="F:heme binding"/>
    <property type="evidence" value="ECO:0007669"/>
    <property type="project" value="InterPro"/>
</dbReference>
<keyword evidence="1" id="KW-0813">Transport</keyword>
<evidence type="ECO:0000256" key="1">
    <source>
        <dbReference type="ARBA" id="ARBA00022448"/>
    </source>
</evidence>
<reference evidence="7" key="1">
    <citation type="submission" date="2016-10" db="EMBL/GenBank/DDBJ databases">
        <authorList>
            <person name="Varghese N."/>
        </authorList>
    </citation>
    <scope>NUCLEOTIDE SEQUENCE [LARGE SCALE GENOMIC DNA]</scope>
    <source>
        <strain evidence="7">DSM 45096 / BCRC 16803 / CGMCC 4.1857 / CIP 109030 / JCM 12277 / KCTC 19219 / NBRC 100920 / 33214</strain>
    </source>
</reference>
<evidence type="ECO:0000313" key="7">
    <source>
        <dbReference type="Proteomes" id="UP000183015"/>
    </source>
</evidence>
<dbReference type="Gene3D" id="1.10.490.10">
    <property type="entry name" value="Globins"/>
    <property type="match status" value="1"/>
</dbReference>
<evidence type="ECO:0000256" key="5">
    <source>
        <dbReference type="PIRSR" id="PIRSR601486-1"/>
    </source>
</evidence>
<dbReference type="EMBL" id="FOAZ01000001">
    <property type="protein sequence ID" value="SEK19438.1"/>
    <property type="molecule type" value="Genomic_DNA"/>
</dbReference>
<keyword evidence="7" id="KW-1185">Reference proteome</keyword>
<feature type="binding site" description="distal binding residue" evidence="5">
    <location>
        <position position="78"/>
    </location>
    <ligand>
        <name>heme</name>
        <dbReference type="ChEBI" id="CHEBI:30413"/>
    </ligand>
    <ligandPart>
        <name>Fe</name>
        <dbReference type="ChEBI" id="CHEBI:18248"/>
    </ligandPart>
</feature>
<dbReference type="InterPro" id="IPR012292">
    <property type="entry name" value="Globin/Proto"/>
</dbReference>
<sequence length="161" mass="18204">MSEQKRTPSVLEWAGGPQALERLTTAFYDHVLKDPLLAPVFAGMDSEHPQHVALWLAEVFGGPDAPRHYTEERGGHPHMARQHLGRGITEEQRRRWVALLLDAADEVGLPTDPEFRAVFVYYIEWGSRMALVYSGENPPPIDAADVPRWSWNQTPPWIPSS</sequence>
<dbReference type="SUPFAM" id="SSF46458">
    <property type="entry name" value="Globin-like"/>
    <property type="match status" value="1"/>
</dbReference>
<organism evidence="6 7">
    <name type="scientific">Streptacidiphilus jiangxiensis</name>
    <dbReference type="NCBI Taxonomy" id="235985"/>
    <lineage>
        <taxon>Bacteria</taxon>
        <taxon>Bacillati</taxon>
        <taxon>Actinomycetota</taxon>
        <taxon>Actinomycetes</taxon>
        <taxon>Kitasatosporales</taxon>
        <taxon>Streptomycetaceae</taxon>
        <taxon>Streptacidiphilus</taxon>
    </lineage>
</organism>
<dbReference type="RefSeq" id="WP_174514537.1">
    <property type="nucleotide sequence ID" value="NZ_BBPN01000029.1"/>
</dbReference>
<keyword evidence="4 5" id="KW-0408">Iron</keyword>
<dbReference type="eggNOG" id="COG2346">
    <property type="taxonomic scope" value="Bacteria"/>
</dbReference>